<dbReference type="PROSITE" id="PS51787">
    <property type="entry name" value="LON_N"/>
    <property type="match status" value="1"/>
</dbReference>
<name>A0A8J3AA82_9ACTN</name>
<accession>A0A8J3AA82</accession>
<dbReference type="InterPro" id="IPR003111">
    <property type="entry name" value="Lon_prtase_N"/>
</dbReference>
<comment type="caution">
    <text evidence="2">The sequence shown here is derived from an EMBL/GenBank/DDBJ whole genome shotgun (WGS) entry which is preliminary data.</text>
</comment>
<keyword evidence="3" id="KW-1185">Reference proteome</keyword>
<organism evidence="2 3">
    <name type="scientific">Egicoccus halophilus</name>
    <dbReference type="NCBI Taxonomy" id="1670830"/>
    <lineage>
        <taxon>Bacteria</taxon>
        <taxon>Bacillati</taxon>
        <taxon>Actinomycetota</taxon>
        <taxon>Nitriliruptoria</taxon>
        <taxon>Egicoccales</taxon>
        <taxon>Egicoccaceae</taxon>
        <taxon>Egicoccus</taxon>
    </lineage>
</organism>
<dbReference type="InterPro" id="IPR015947">
    <property type="entry name" value="PUA-like_sf"/>
</dbReference>
<dbReference type="RefSeq" id="WP_205745230.1">
    <property type="nucleotide sequence ID" value="NZ_BMHA01000011.1"/>
</dbReference>
<dbReference type="PANTHER" id="PTHR46732:SF8">
    <property type="entry name" value="ATP-DEPENDENT PROTEASE LA (LON) DOMAIN PROTEIN"/>
    <property type="match status" value="1"/>
</dbReference>
<feature type="domain" description="Lon N-terminal" evidence="1">
    <location>
        <begin position="11"/>
        <end position="205"/>
    </location>
</feature>
<reference evidence="2" key="1">
    <citation type="journal article" date="2014" name="Int. J. Syst. Evol. Microbiol.">
        <title>Complete genome sequence of Corynebacterium casei LMG S-19264T (=DSM 44701T), isolated from a smear-ripened cheese.</title>
        <authorList>
            <consortium name="US DOE Joint Genome Institute (JGI-PGF)"/>
            <person name="Walter F."/>
            <person name="Albersmeier A."/>
            <person name="Kalinowski J."/>
            <person name="Ruckert C."/>
        </authorList>
    </citation>
    <scope>NUCLEOTIDE SEQUENCE</scope>
    <source>
        <strain evidence="2">CGMCC 1.14988</strain>
    </source>
</reference>
<dbReference type="Gene3D" id="2.30.130.40">
    <property type="entry name" value="LON domain-like"/>
    <property type="match status" value="1"/>
</dbReference>
<dbReference type="SMART" id="SM00464">
    <property type="entry name" value="LON"/>
    <property type="match status" value="1"/>
</dbReference>
<sequence length="216" mass="24186">MVPHPAEECRLNPLPMFPLGTVLLPHMVLPLHVFEPRYRSLMHDVLEGDREFGVVLIRRGHEVGGGDERYAVGTVARVLRAERLDDGRWLVLSVGTRRFRVDRWDTESPYPLATVTDLPEERAAAPAVALRDTLAPRLRRILALQLELGHDGVPPTVELSDDLDVACWQAAVVAPLSPIDAQRVLETDGCGERMQLLDRMLLDLEEVLEMELRAGP</sequence>
<dbReference type="Proteomes" id="UP000650511">
    <property type="component" value="Unassembled WGS sequence"/>
</dbReference>
<evidence type="ECO:0000313" key="2">
    <source>
        <dbReference type="EMBL" id="GGI08340.1"/>
    </source>
</evidence>
<evidence type="ECO:0000313" key="3">
    <source>
        <dbReference type="Proteomes" id="UP000650511"/>
    </source>
</evidence>
<reference evidence="2" key="2">
    <citation type="submission" date="2020-09" db="EMBL/GenBank/DDBJ databases">
        <authorList>
            <person name="Sun Q."/>
            <person name="Zhou Y."/>
        </authorList>
    </citation>
    <scope>NUCLEOTIDE SEQUENCE</scope>
    <source>
        <strain evidence="2">CGMCC 1.14988</strain>
    </source>
</reference>
<protein>
    <recommendedName>
        <fullName evidence="1">Lon N-terminal domain-containing protein</fullName>
    </recommendedName>
</protein>
<dbReference type="Pfam" id="PF02190">
    <property type="entry name" value="LON_substr_bdg"/>
    <property type="match status" value="1"/>
</dbReference>
<evidence type="ECO:0000259" key="1">
    <source>
        <dbReference type="PROSITE" id="PS51787"/>
    </source>
</evidence>
<dbReference type="PANTHER" id="PTHR46732">
    <property type="entry name" value="ATP-DEPENDENT PROTEASE LA (LON) DOMAIN PROTEIN"/>
    <property type="match status" value="1"/>
</dbReference>
<dbReference type="SUPFAM" id="SSF88697">
    <property type="entry name" value="PUA domain-like"/>
    <property type="match status" value="1"/>
</dbReference>
<proteinExistence type="predicted"/>
<gene>
    <name evidence="2" type="ORF">GCM10011354_28600</name>
</gene>
<dbReference type="EMBL" id="BMHA01000011">
    <property type="protein sequence ID" value="GGI08340.1"/>
    <property type="molecule type" value="Genomic_DNA"/>
</dbReference>
<dbReference type="InterPro" id="IPR046336">
    <property type="entry name" value="Lon_prtase_N_sf"/>
</dbReference>
<dbReference type="AlphaFoldDB" id="A0A8J3AA82"/>